<name>A0A1I3V7X6_9HYPH</name>
<sequence length="193" mass="21954">MLITSLIGVSLKEFYEKIVMRDLWIFGYGSLIWRPGFTFEQAVPAILHGVHRSLCVYSWVHRGTQDNPGLVFGLDKGGACIGMAFKVSPENWQHTLGYLREREQQTMVYLETHRRVRLLDEEGTKVRAVTFVADQKHEQYAGALPLEDQLQIVKGAVGQSGANPEYVLNTHAHMKEMGIKDQNVEWLARQLSI</sequence>
<dbReference type="Proteomes" id="UP000199598">
    <property type="component" value="Unassembled WGS sequence"/>
</dbReference>
<dbReference type="CDD" id="cd06661">
    <property type="entry name" value="GGCT_like"/>
    <property type="match status" value="1"/>
</dbReference>
<dbReference type="PANTHER" id="PTHR12192">
    <property type="entry name" value="CATION TRANSPORT PROTEIN CHAC-RELATED"/>
    <property type="match status" value="1"/>
</dbReference>
<keyword evidence="2" id="KW-0456">Lyase</keyword>
<gene>
    <name evidence="3" type="ORF">SAMN04488518_101236</name>
</gene>
<dbReference type="InterPro" id="IPR036568">
    <property type="entry name" value="GGCT-like_sf"/>
</dbReference>
<proteinExistence type="predicted"/>
<evidence type="ECO:0000313" key="3">
    <source>
        <dbReference type="EMBL" id="SFJ91250.1"/>
    </source>
</evidence>
<dbReference type="InterPro" id="IPR006840">
    <property type="entry name" value="ChaC"/>
</dbReference>
<keyword evidence="4" id="KW-1185">Reference proteome</keyword>
<dbReference type="Gene3D" id="3.10.490.10">
    <property type="entry name" value="Gamma-glutamyl cyclotransferase-like"/>
    <property type="match status" value="1"/>
</dbReference>
<organism evidence="3 4">
    <name type="scientific">Pseudovibrio ascidiaceicola</name>
    <dbReference type="NCBI Taxonomy" id="285279"/>
    <lineage>
        <taxon>Bacteria</taxon>
        <taxon>Pseudomonadati</taxon>
        <taxon>Pseudomonadota</taxon>
        <taxon>Alphaproteobacteria</taxon>
        <taxon>Hyphomicrobiales</taxon>
        <taxon>Stappiaceae</taxon>
        <taxon>Pseudovibrio</taxon>
    </lineage>
</organism>
<accession>A0A1I3V7X6</accession>
<dbReference type="Pfam" id="PF04752">
    <property type="entry name" value="ChaC"/>
    <property type="match status" value="1"/>
</dbReference>
<dbReference type="EMBL" id="FOSK01000001">
    <property type="protein sequence ID" value="SFJ91250.1"/>
    <property type="molecule type" value="Genomic_DNA"/>
</dbReference>
<evidence type="ECO:0000256" key="2">
    <source>
        <dbReference type="ARBA" id="ARBA00023239"/>
    </source>
</evidence>
<reference evidence="3 4" key="1">
    <citation type="submission" date="2016-10" db="EMBL/GenBank/DDBJ databases">
        <authorList>
            <person name="Varghese N."/>
            <person name="Submissions S."/>
        </authorList>
    </citation>
    <scope>NUCLEOTIDE SEQUENCE [LARGE SCALE GENOMIC DNA]</scope>
    <source>
        <strain evidence="3 4">DSM 16392</strain>
    </source>
</reference>
<evidence type="ECO:0000313" key="4">
    <source>
        <dbReference type="Proteomes" id="UP000199598"/>
    </source>
</evidence>
<dbReference type="InterPro" id="IPR013024">
    <property type="entry name" value="GGCT-like"/>
</dbReference>
<protein>
    <recommendedName>
        <fullName evidence="1">glutathione-specific gamma-glutamylcyclotransferase</fullName>
        <ecNumber evidence="1">4.3.2.7</ecNumber>
    </recommendedName>
</protein>
<dbReference type="PANTHER" id="PTHR12192:SF2">
    <property type="entry name" value="GLUTATHIONE-SPECIFIC GAMMA-GLUTAMYLCYCLOTRANSFERASE 2"/>
    <property type="match status" value="1"/>
</dbReference>
<comment type="caution">
    <text evidence="3">The sequence shown here is derived from an EMBL/GenBank/DDBJ whole genome shotgun (WGS) entry which is preliminary data.</text>
</comment>
<dbReference type="RefSeq" id="WP_244527130.1">
    <property type="nucleotide sequence ID" value="NZ_JBOCEA010000001.1"/>
</dbReference>
<dbReference type="EC" id="4.3.2.7" evidence="1"/>
<dbReference type="SUPFAM" id="SSF110857">
    <property type="entry name" value="Gamma-glutamyl cyclotransferase-like"/>
    <property type="match status" value="1"/>
</dbReference>
<evidence type="ECO:0000256" key="1">
    <source>
        <dbReference type="ARBA" id="ARBA00012344"/>
    </source>
</evidence>